<dbReference type="PANTHER" id="PTHR43420:SF44">
    <property type="entry name" value="ACETYLTRANSFERASE YPEA"/>
    <property type="match status" value="1"/>
</dbReference>
<dbReference type="SUPFAM" id="SSF55729">
    <property type="entry name" value="Acyl-CoA N-acyltransferases (Nat)"/>
    <property type="match status" value="1"/>
</dbReference>
<evidence type="ECO:0000256" key="5">
    <source>
        <dbReference type="RuleBase" id="RU363094"/>
    </source>
</evidence>
<dbReference type="GO" id="GO:0008999">
    <property type="term" value="F:protein-N-terminal-alanine acetyltransferase activity"/>
    <property type="evidence" value="ECO:0007669"/>
    <property type="project" value="UniProtKB-EC"/>
</dbReference>
<dbReference type="InterPro" id="IPR016181">
    <property type="entry name" value="Acyl_CoA_acyltransferase"/>
</dbReference>
<dbReference type="EC" id="2.3.1.266" evidence="5"/>
<keyword evidence="8" id="KW-1185">Reference proteome</keyword>
<feature type="domain" description="N-acetyltransferase" evidence="6">
    <location>
        <begin position="1"/>
        <end position="145"/>
    </location>
</feature>
<evidence type="ECO:0000256" key="2">
    <source>
        <dbReference type="ARBA" id="ARBA00022490"/>
    </source>
</evidence>
<evidence type="ECO:0000256" key="3">
    <source>
        <dbReference type="ARBA" id="ARBA00022679"/>
    </source>
</evidence>
<dbReference type="Proteomes" id="UP000001422">
    <property type="component" value="Chromosome"/>
</dbReference>
<dbReference type="InterPro" id="IPR050680">
    <property type="entry name" value="YpeA/RimI_acetyltransf"/>
</dbReference>
<keyword evidence="2 5" id="KW-0963">Cytoplasm</keyword>
<comment type="similarity">
    <text evidence="1 5">Belongs to the acetyltransferase family. RimI subfamily.</text>
</comment>
<dbReference type="EMBL" id="BX569691">
    <property type="protein sequence ID" value="CAE07452.1"/>
    <property type="molecule type" value="Genomic_DNA"/>
</dbReference>
<organism evidence="7 8">
    <name type="scientific">Parasynechococcus marenigrum (strain WH8102)</name>
    <dbReference type="NCBI Taxonomy" id="84588"/>
    <lineage>
        <taxon>Bacteria</taxon>
        <taxon>Bacillati</taxon>
        <taxon>Cyanobacteriota</taxon>
        <taxon>Cyanophyceae</taxon>
        <taxon>Synechococcales</taxon>
        <taxon>Prochlorococcaceae</taxon>
        <taxon>Parasynechococcus</taxon>
        <taxon>Parasynechococcus marenigrum</taxon>
    </lineage>
</organism>
<evidence type="ECO:0000313" key="8">
    <source>
        <dbReference type="Proteomes" id="UP000001422"/>
    </source>
</evidence>
<name>Q7U7P4_PARMW</name>
<evidence type="ECO:0000256" key="4">
    <source>
        <dbReference type="ARBA" id="ARBA00023315"/>
    </source>
</evidence>
<dbReference type="InterPro" id="IPR006464">
    <property type="entry name" value="AcTrfase_RimI/Ard1"/>
</dbReference>
<dbReference type="RefSeq" id="WP_011127802.1">
    <property type="nucleotide sequence ID" value="NC_005070.1"/>
</dbReference>
<sequence length="148" mass="16809">MTVIDLDPSWLAACLVLDERALNGFWSAQQWRSELEDPRRLCLGLVRDEKGLSGVACGWLVVDELHITVLAVDPDERQRGHGRRLLTALLQRARQDGAAHATLEVRSDNIAALSLYHRVGFKTAGRREKYYRDGSDALIQWRRLSTEE</sequence>
<dbReference type="Gene3D" id="3.40.630.30">
    <property type="match status" value="1"/>
</dbReference>
<dbReference type="PANTHER" id="PTHR43420">
    <property type="entry name" value="ACETYLTRANSFERASE"/>
    <property type="match status" value="1"/>
</dbReference>
<dbReference type="KEGG" id="syw:SYNW0937"/>
<evidence type="ECO:0000259" key="6">
    <source>
        <dbReference type="PROSITE" id="PS51186"/>
    </source>
</evidence>
<comment type="function">
    <text evidence="5">Acetylates the N-terminal alanine of ribosomal protein bS18.</text>
</comment>
<comment type="catalytic activity">
    <reaction evidence="5">
        <text>N-terminal L-alanyl-[ribosomal protein bS18] + acetyl-CoA = N-terminal N(alpha)-acetyl-L-alanyl-[ribosomal protein bS18] + CoA + H(+)</text>
        <dbReference type="Rhea" id="RHEA:43756"/>
        <dbReference type="Rhea" id="RHEA-COMP:10676"/>
        <dbReference type="Rhea" id="RHEA-COMP:10677"/>
        <dbReference type="ChEBI" id="CHEBI:15378"/>
        <dbReference type="ChEBI" id="CHEBI:57287"/>
        <dbReference type="ChEBI" id="CHEBI:57288"/>
        <dbReference type="ChEBI" id="CHEBI:64718"/>
        <dbReference type="ChEBI" id="CHEBI:83683"/>
        <dbReference type="EC" id="2.3.1.266"/>
    </reaction>
</comment>
<proteinExistence type="inferred from homology"/>
<dbReference type="Pfam" id="PF00583">
    <property type="entry name" value="Acetyltransf_1"/>
    <property type="match status" value="1"/>
</dbReference>
<dbReference type="GO" id="GO:0005737">
    <property type="term" value="C:cytoplasm"/>
    <property type="evidence" value="ECO:0007669"/>
    <property type="project" value="UniProtKB-SubCell"/>
</dbReference>
<dbReference type="STRING" id="84588.SYNW0937"/>
<dbReference type="InterPro" id="IPR000182">
    <property type="entry name" value="GNAT_dom"/>
</dbReference>
<dbReference type="PROSITE" id="PS51186">
    <property type="entry name" value="GNAT"/>
    <property type="match status" value="1"/>
</dbReference>
<gene>
    <name evidence="7" type="ordered locus">SYNW0937</name>
</gene>
<protein>
    <recommendedName>
        <fullName evidence="5">[Ribosomal protein bS18]-alanine N-acetyltransferase</fullName>
        <ecNumber evidence="5">2.3.1.266</ecNumber>
    </recommendedName>
</protein>
<reference evidence="7 8" key="1">
    <citation type="journal article" date="2003" name="Nature">
        <title>The genome of a motile marine Synechococcus.</title>
        <authorList>
            <person name="Palenik B."/>
            <person name="Brahamsha B."/>
            <person name="Larimer F."/>
            <person name="Land M."/>
            <person name="Hauser L."/>
            <person name="Chain P."/>
            <person name="Lamerdin J."/>
            <person name="Regala W."/>
            <person name="Allen E.A."/>
            <person name="McCarren J."/>
            <person name="Paulsen I."/>
            <person name="Dufresne A."/>
            <person name="Partensky F."/>
            <person name="Webb E."/>
            <person name="Waterbury J."/>
        </authorList>
    </citation>
    <scope>NUCLEOTIDE SEQUENCE [LARGE SCALE GENOMIC DNA]</scope>
    <source>
        <strain evidence="7 8">WH8102</strain>
    </source>
</reference>
<comment type="subcellular location">
    <subcellularLocation>
        <location evidence="5">Cytoplasm</location>
    </subcellularLocation>
</comment>
<dbReference type="AlphaFoldDB" id="Q7U7P4"/>
<evidence type="ECO:0000256" key="1">
    <source>
        <dbReference type="ARBA" id="ARBA00005395"/>
    </source>
</evidence>
<dbReference type="NCBIfam" id="TIGR01575">
    <property type="entry name" value="rimI"/>
    <property type="match status" value="1"/>
</dbReference>
<dbReference type="CDD" id="cd04301">
    <property type="entry name" value="NAT_SF"/>
    <property type="match status" value="1"/>
</dbReference>
<keyword evidence="3 7" id="KW-0808">Transferase</keyword>
<evidence type="ECO:0000313" key="7">
    <source>
        <dbReference type="EMBL" id="CAE07452.1"/>
    </source>
</evidence>
<keyword evidence="4 7" id="KW-0012">Acyltransferase</keyword>
<dbReference type="eggNOG" id="COG0456">
    <property type="taxonomic scope" value="Bacteria"/>
</dbReference>
<accession>Q7U7P4</accession>
<dbReference type="HOGENOM" id="CLU_013985_23_1_3"/>